<evidence type="ECO:0000313" key="3">
    <source>
        <dbReference type="Proteomes" id="UP001144204"/>
    </source>
</evidence>
<dbReference type="InterPro" id="IPR009061">
    <property type="entry name" value="DNA-bd_dom_put_sf"/>
</dbReference>
<evidence type="ECO:0000313" key="2">
    <source>
        <dbReference type="EMBL" id="GLB47318.1"/>
    </source>
</evidence>
<dbReference type="CDD" id="cd01105">
    <property type="entry name" value="HTH_GlnR-like"/>
    <property type="match status" value="1"/>
</dbReference>
<dbReference type="EMBL" id="BRPL01000002">
    <property type="protein sequence ID" value="GLB47318.1"/>
    <property type="molecule type" value="Genomic_DNA"/>
</dbReference>
<comment type="caution">
    <text evidence="2">The sequence shown here is derived from an EMBL/GenBank/DDBJ whole genome shotgun (WGS) entry which is preliminary data.</text>
</comment>
<dbReference type="InterPro" id="IPR000551">
    <property type="entry name" value="MerR-type_HTH_dom"/>
</dbReference>
<dbReference type="SMART" id="SM00422">
    <property type="entry name" value="HTH_MERR"/>
    <property type="match status" value="1"/>
</dbReference>
<keyword evidence="3" id="KW-1185">Reference proteome</keyword>
<organism evidence="2 3">
    <name type="scientific">Philodulcilactobacillus myokoensis</name>
    <dbReference type="NCBI Taxonomy" id="2929573"/>
    <lineage>
        <taxon>Bacteria</taxon>
        <taxon>Bacillati</taxon>
        <taxon>Bacillota</taxon>
        <taxon>Bacilli</taxon>
        <taxon>Lactobacillales</taxon>
        <taxon>Lactobacillaceae</taxon>
        <taxon>Philodulcilactobacillus</taxon>
    </lineage>
</organism>
<dbReference type="AlphaFoldDB" id="A0A9W6ETK5"/>
<dbReference type="Gene3D" id="1.10.1660.10">
    <property type="match status" value="1"/>
</dbReference>
<name>A0A9W6ETK5_9LACO</name>
<dbReference type="SUPFAM" id="SSF46955">
    <property type="entry name" value="Putative DNA-binding domain"/>
    <property type="match status" value="1"/>
</dbReference>
<reference evidence="2" key="2">
    <citation type="journal article" date="2023" name="PLoS ONE">
        <title>Philodulcilactobacillus myokoensis gen. nov., sp. nov., a fructophilic, acidophilic, and agar-phobic lactic acid bacterium isolated from fermented vegetable extracts.</title>
        <authorList>
            <person name="Kouya T."/>
            <person name="Ishiyama Y."/>
            <person name="Ohashi S."/>
            <person name="Kumakubo R."/>
            <person name="Yamazaki T."/>
            <person name="Otaki T."/>
        </authorList>
    </citation>
    <scope>NUCLEOTIDE SEQUENCE</scope>
    <source>
        <strain evidence="2">WR16-4</strain>
    </source>
</reference>
<gene>
    <name evidence="2" type="ORF">WR164_12970</name>
</gene>
<dbReference type="PROSITE" id="PS50937">
    <property type="entry name" value="HTH_MERR_2"/>
    <property type="match status" value="1"/>
</dbReference>
<accession>A0A9W6ETK5</accession>
<evidence type="ECO:0000259" key="1">
    <source>
        <dbReference type="PROSITE" id="PS50937"/>
    </source>
</evidence>
<dbReference type="Proteomes" id="UP001144204">
    <property type="component" value="Unassembled WGS sequence"/>
</dbReference>
<dbReference type="GO" id="GO:0003677">
    <property type="term" value="F:DNA binding"/>
    <property type="evidence" value="ECO:0007669"/>
    <property type="project" value="InterPro"/>
</dbReference>
<dbReference type="Pfam" id="PF13411">
    <property type="entry name" value="MerR_1"/>
    <property type="match status" value="1"/>
</dbReference>
<dbReference type="GO" id="GO:0006355">
    <property type="term" value="P:regulation of DNA-templated transcription"/>
    <property type="evidence" value="ECO:0007669"/>
    <property type="project" value="InterPro"/>
</dbReference>
<protein>
    <submittedName>
        <fullName evidence="2">MerR family transcriptional regulator</fullName>
    </submittedName>
</protein>
<dbReference type="RefSeq" id="WP_286136780.1">
    <property type="nucleotide sequence ID" value="NZ_BRPL01000002.1"/>
</dbReference>
<feature type="domain" description="HTH merR-type" evidence="1">
    <location>
        <begin position="20"/>
        <end position="87"/>
    </location>
</feature>
<proteinExistence type="predicted"/>
<sequence length="152" mass="17852">MSSKQWYETFPKALDLNKLIFKIGEVSKMVSVSSRQLRYWEQKGYIKSNRSNNHNSRVYNFYNLLRIANIKNRINQGYTLIGAVHKVNEHGNNLNTVFSFMRESFHGIKMIHGNPAINLGYFDHHHKQILYGIIKSNQEVEYQLINKSDAFN</sequence>
<reference evidence="2" key="1">
    <citation type="submission" date="2022-07" db="EMBL/GenBank/DDBJ databases">
        <authorList>
            <person name="Kouya T."/>
            <person name="Ishiyama Y."/>
        </authorList>
    </citation>
    <scope>NUCLEOTIDE SEQUENCE</scope>
    <source>
        <strain evidence="2">WR16-4</strain>
    </source>
</reference>